<evidence type="ECO:0000256" key="4">
    <source>
        <dbReference type="ARBA" id="ARBA00023277"/>
    </source>
</evidence>
<evidence type="ECO:0000256" key="1">
    <source>
        <dbReference type="ARBA" id="ARBA00009865"/>
    </source>
</evidence>
<feature type="chain" id="PRO_5012116054" evidence="8">
    <location>
        <begin position="22"/>
        <end position="324"/>
    </location>
</feature>
<reference evidence="9 10" key="1">
    <citation type="submission" date="2016-11" db="EMBL/GenBank/DDBJ databases">
        <authorList>
            <person name="Jaros S."/>
            <person name="Januszkiewicz K."/>
            <person name="Wedrychowicz H."/>
        </authorList>
    </citation>
    <scope>NUCLEOTIDE SEQUENCE [LARGE SCALE GENOMIC DNA]</scope>
    <source>
        <strain evidence="9 10">KHT3</strain>
    </source>
</reference>
<sequence length="324" mass="36986">MKLYNTAKIFMVAGMTTCLLACSTSRESKEDKIGELPANPFVTHMYTADPSAHVWKDGRLYVYPSHDVNPPRGCDLMDQYHVFSTDDMVNWKDHGEILNSSQVSWGRPEGGFMWAPDCAYKNGKYYFYFPHPSGSNWNDTWQVGVAVSDKPDSGFEPVGYIKEITEHFAMIDPCVFVDTDGTPYFYYGGGGRCMGAKMKDDMIELAEPLRDMEGLTDFHEATWVHKRGEWYYLTYADNHTENGRGANRMHYAMSKSPLGPWDYKGILLLPTGCDTTHGSIVEYKGEWFLFYHNQALSNHGNLRSICVDRLYYNDNGTIKLVKQH</sequence>
<dbReference type="InterPro" id="IPR052176">
    <property type="entry name" value="Glycosyl_Hydrlase_43_Enz"/>
</dbReference>
<keyword evidence="2" id="KW-0624">Polysaccharide degradation</keyword>
<evidence type="ECO:0000256" key="3">
    <source>
        <dbReference type="ARBA" id="ARBA00022801"/>
    </source>
</evidence>
<keyword evidence="3 7" id="KW-0378">Hydrolase</keyword>
<feature type="site" description="Important for catalytic activity, responsible for pKa modulation of the active site Glu and correct orientation of both the proton donor and substrate" evidence="6">
    <location>
        <position position="172"/>
    </location>
</feature>
<proteinExistence type="inferred from homology"/>
<protein>
    <submittedName>
        <fullName evidence="9">Glycosyl hydrolases family 43</fullName>
    </submittedName>
</protein>
<keyword evidence="2" id="KW-0858">Xylan degradation</keyword>
<dbReference type="CDD" id="cd08990">
    <property type="entry name" value="GH43_AXH_like"/>
    <property type="match status" value="1"/>
</dbReference>
<evidence type="ECO:0000256" key="2">
    <source>
        <dbReference type="ARBA" id="ARBA00022651"/>
    </source>
</evidence>
<gene>
    <name evidence="9" type="ORF">SAMN05216463_102185</name>
</gene>
<dbReference type="Pfam" id="PF04616">
    <property type="entry name" value="Glyco_hydro_43"/>
    <property type="match status" value="1"/>
</dbReference>
<evidence type="ECO:0000256" key="7">
    <source>
        <dbReference type="RuleBase" id="RU361187"/>
    </source>
</evidence>
<evidence type="ECO:0000256" key="5">
    <source>
        <dbReference type="ARBA" id="ARBA00023295"/>
    </source>
</evidence>
<name>A0A1M6RYU6_XYLRU</name>
<feature type="signal peptide" evidence="8">
    <location>
        <begin position="1"/>
        <end position="21"/>
    </location>
</feature>
<organism evidence="9 10">
    <name type="scientific">Xylanibacter ruminicola</name>
    <name type="common">Prevotella ruminicola</name>
    <dbReference type="NCBI Taxonomy" id="839"/>
    <lineage>
        <taxon>Bacteria</taxon>
        <taxon>Pseudomonadati</taxon>
        <taxon>Bacteroidota</taxon>
        <taxon>Bacteroidia</taxon>
        <taxon>Bacteroidales</taxon>
        <taxon>Prevotellaceae</taxon>
        <taxon>Xylanibacter</taxon>
    </lineage>
</organism>
<dbReference type="PANTHER" id="PTHR43772">
    <property type="entry name" value="ENDO-1,4-BETA-XYLANASE"/>
    <property type="match status" value="1"/>
</dbReference>
<keyword evidence="8" id="KW-0732">Signal</keyword>
<evidence type="ECO:0000256" key="8">
    <source>
        <dbReference type="SAM" id="SignalP"/>
    </source>
</evidence>
<dbReference type="Gene3D" id="2.115.10.20">
    <property type="entry name" value="Glycosyl hydrolase domain, family 43"/>
    <property type="match status" value="1"/>
</dbReference>
<dbReference type="EMBL" id="FRBD01000002">
    <property type="protein sequence ID" value="SHK37623.1"/>
    <property type="molecule type" value="Genomic_DNA"/>
</dbReference>
<dbReference type="GO" id="GO:0045493">
    <property type="term" value="P:xylan catabolic process"/>
    <property type="evidence" value="ECO:0007669"/>
    <property type="project" value="UniProtKB-KW"/>
</dbReference>
<comment type="similarity">
    <text evidence="1 7">Belongs to the glycosyl hydrolase 43 family.</text>
</comment>
<dbReference type="InterPro" id="IPR023296">
    <property type="entry name" value="Glyco_hydro_beta-prop_sf"/>
</dbReference>
<evidence type="ECO:0000313" key="10">
    <source>
        <dbReference type="Proteomes" id="UP000184130"/>
    </source>
</evidence>
<dbReference type="OrthoDB" id="9803461at2"/>
<dbReference type="Proteomes" id="UP000184130">
    <property type="component" value="Unassembled WGS sequence"/>
</dbReference>
<dbReference type="GO" id="GO:0004553">
    <property type="term" value="F:hydrolase activity, hydrolyzing O-glycosyl compounds"/>
    <property type="evidence" value="ECO:0007669"/>
    <property type="project" value="InterPro"/>
</dbReference>
<keyword evidence="4" id="KW-0119">Carbohydrate metabolism</keyword>
<dbReference type="InterPro" id="IPR006710">
    <property type="entry name" value="Glyco_hydro_43"/>
</dbReference>
<evidence type="ECO:0000256" key="6">
    <source>
        <dbReference type="PIRSR" id="PIRSR606710-2"/>
    </source>
</evidence>
<dbReference type="PANTHER" id="PTHR43772:SF2">
    <property type="entry name" value="PUTATIVE (AFU_ORTHOLOGUE AFUA_2G04480)-RELATED"/>
    <property type="match status" value="1"/>
</dbReference>
<evidence type="ECO:0000313" key="9">
    <source>
        <dbReference type="EMBL" id="SHK37623.1"/>
    </source>
</evidence>
<dbReference type="SUPFAM" id="SSF75005">
    <property type="entry name" value="Arabinanase/levansucrase/invertase"/>
    <property type="match status" value="1"/>
</dbReference>
<dbReference type="AlphaFoldDB" id="A0A1M6RYU6"/>
<keyword evidence="5 7" id="KW-0326">Glycosidase</keyword>
<accession>A0A1M6RYU6</accession>